<evidence type="ECO:0000256" key="3">
    <source>
        <dbReference type="ARBA" id="ARBA00022968"/>
    </source>
</evidence>
<dbReference type="CDD" id="cd02966">
    <property type="entry name" value="TlpA_like_family"/>
    <property type="match status" value="1"/>
</dbReference>
<dbReference type="PANTHER" id="PTHR42852:SF6">
    <property type="entry name" value="THIOL:DISULFIDE INTERCHANGE PROTEIN DSBE"/>
    <property type="match status" value="1"/>
</dbReference>
<organism evidence="7 8">
    <name type="scientific">Lentibacillus kapialis</name>
    <dbReference type="NCBI Taxonomy" id="340214"/>
    <lineage>
        <taxon>Bacteria</taxon>
        <taxon>Bacillati</taxon>
        <taxon>Bacillota</taxon>
        <taxon>Bacilli</taxon>
        <taxon>Bacillales</taxon>
        <taxon>Bacillaceae</taxon>
        <taxon>Lentibacillus</taxon>
    </lineage>
</organism>
<name>A0A917V0R9_9BACI</name>
<keyword evidence="3" id="KW-0735">Signal-anchor</keyword>
<reference evidence="7" key="2">
    <citation type="submission" date="2020-09" db="EMBL/GenBank/DDBJ databases">
        <authorList>
            <person name="Sun Q."/>
            <person name="Ohkuma M."/>
        </authorList>
    </citation>
    <scope>NUCLEOTIDE SEQUENCE</scope>
    <source>
        <strain evidence="7">JCM 12580</strain>
    </source>
</reference>
<dbReference type="InterPro" id="IPR000866">
    <property type="entry name" value="AhpC/TSA"/>
</dbReference>
<dbReference type="Pfam" id="PF00578">
    <property type="entry name" value="AhpC-TSA"/>
    <property type="match status" value="1"/>
</dbReference>
<keyword evidence="8" id="KW-1185">Reference proteome</keyword>
<reference evidence="7" key="1">
    <citation type="journal article" date="2014" name="Int. J. Syst. Evol. Microbiol.">
        <title>Complete genome sequence of Corynebacterium casei LMG S-19264T (=DSM 44701T), isolated from a smear-ripened cheese.</title>
        <authorList>
            <consortium name="US DOE Joint Genome Institute (JGI-PGF)"/>
            <person name="Walter F."/>
            <person name="Albersmeier A."/>
            <person name="Kalinowski J."/>
            <person name="Ruckert C."/>
        </authorList>
    </citation>
    <scope>NUCLEOTIDE SEQUENCE</scope>
    <source>
        <strain evidence="7">JCM 12580</strain>
    </source>
</reference>
<comment type="subcellular location">
    <subcellularLocation>
        <location evidence="1">Cell envelope</location>
    </subcellularLocation>
</comment>
<dbReference type="PANTHER" id="PTHR42852">
    <property type="entry name" value="THIOL:DISULFIDE INTERCHANGE PROTEIN DSBE"/>
    <property type="match status" value="1"/>
</dbReference>
<evidence type="ECO:0000256" key="4">
    <source>
        <dbReference type="ARBA" id="ARBA00023157"/>
    </source>
</evidence>
<keyword evidence="3" id="KW-0812">Transmembrane</keyword>
<evidence type="ECO:0000259" key="6">
    <source>
        <dbReference type="PROSITE" id="PS51352"/>
    </source>
</evidence>
<dbReference type="GO" id="GO:0017004">
    <property type="term" value="P:cytochrome complex assembly"/>
    <property type="evidence" value="ECO:0007669"/>
    <property type="project" value="UniProtKB-KW"/>
</dbReference>
<comment type="caution">
    <text evidence="7">The sequence shown here is derived from an EMBL/GenBank/DDBJ whole genome shotgun (WGS) entry which is preliminary data.</text>
</comment>
<evidence type="ECO:0000313" key="7">
    <source>
        <dbReference type="EMBL" id="GGK04958.1"/>
    </source>
</evidence>
<dbReference type="InterPro" id="IPR050553">
    <property type="entry name" value="Thioredoxin_ResA/DsbE_sf"/>
</dbReference>
<sequence>MSLKQMEKKKQYKKRNRLMFRTAIIVVLLAAIVFALVTNLQGDKAVYQIGDEAPDFKLKQINKNNKLETVQLSELEGKGVMLNFWGTWCKPCEEEMPYMQTLYSEYKEKGIEIAAISLDSTETVVHRFIDKHDLTFPIPHDTTGEVQDLYDIGPLPSTVFINPDGVIEERILGALTLEKLEGYLQDISPEQ</sequence>
<gene>
    <name evidence="7" type="primary">resA</name>
    <name evidence="7" type="ORF">GCM10007063_29170</name>
</gene>
<evidence type="ECO:0000256" key="5">
    <source>
        <dbReference type="ARBA" id="ARBA00023284"/>
    </source>
</evidence>
<proteinExistence type="predicted"/>
<dbReference type="PROSITE" id="PS51352">
    <property type="entry name" value="THIOREDOXIN_2"/>
    <property type="match status" value="1"/>
</dbReference>
<protein>
    <submittedName>
        <fullName evidence="7">Thiol-disulfide oxidoreductase ResA</fullName>
    </submittedName>
</protein>
<dbReference type="EMBL" id="BMNQ01000057">
    <property type="protein sequence ID" value="GGK04958.1"/>
    <property type="molecule type" value="Genomic_DNA"/>
</dbReference>
<keyword evidence="2" id="KW-0201">Cytochrome c-type biogenesis</keyword>
<keyword evidence="5" id="KW-0676">Redox-active center</keyword>
<dbReference type="InterPro" id="IPR036249">
    <property type="entry name" value="Thioredoxin-like_sf"/>
</dbReference>
<dbReference type="InterPro" id="IPR013766">
    <property type="entry name" value="Thioredoxin_domain"/>
</dbReference>
<dbReference type="NCBIfam" id="NF002854">
    <property type="entry name" value="PRK03147.1"/>
    <property type="match status" value="1"/>
</dbReference>
<dbReference type="AlphaFoldDB" id="A0A917V0R9"/>
<dbReference type="SUPFAM" id="SSF52833">
    <property type="entry name" value="Thioredoxin-like"/>
    <property type="match status" value="1"/>
</dbReference>
<keyword evidence="4" id="KW-1015">Disulfide bond</keyword>
<dbReference type="GO" id="GO:0030313">
    <property type="term" value="C:cell envelope"/>
    <property type="evidence" value="ECO:0007669"/>
    <property type="project" value="UniProtKB-SubCell"/>
</dbReference>
<evidence type="ECO:0000256" key="1">
    <source>
        <dbReference type="ARBA" id="ARBA00004196"/>
    </source>
</evidence>
<dbReference type="GO" id="GO:0016491">
    <property type="term" value="F:oxidoreductase activity"/>
    <property type="evidence" value="ECO:0007669"/>
    <property type="project" value="InterPro"/>
</dbReference>
<dbReference type="Proteomes" id="UP000658382">
    <property type="component" value="Unassembled WGS sequence"/>
</dbReference>
<evidence type="ECO:0000256" key="2">
    <source>
        <dbReference type="ARBA" id="ARBA00022748"/>
    </source>
</evidence>
<dbReference type="Gene3D" id="3.40.30.10">
    <property type="entry name" value="Glutaredoxin"/>
    <property type="match status" value="1"/>
</dbReference>
<evidence type="ECO:0000313" key="8">
    <source>
        <dbReference type="Proteomes" id="UP000658382"/>
    </source>
</evidence>
<accession>A0A917V0R9</accession>
<feature type="domain" description="Thioredoxin" evidence="6">
    <location>
        <begin position="47"/>
        <end position="189"/>
    </location>
</feature>
<dbReference type="GO" id="GO:0016209">
    <property type="term" value="F:antioxidant activity"/>
    <property type="evidence" value="ECO:0007669"/>
    <property type="project" value="InterPro"/>
</dbReference>